<evidence type="ECO:0000313" key="4">
    <source>
        <dbReference type="Proteomes" id="UP000789396"/>
    </source>
</evidence>
<comment type="caution">
    <text evidence="3">The sequence shown here is derived from an EMBL/GenBank/DDBJ whole genome shotgun (WGS) entry which is preliminary data.</text>
</comment>
<dbReference type="Proteomes" id="UP000789396">
    <property type="component" value="Unassembled WGS sequence"/>
</dbReference>
<feature type="region of interest" description="Disordered" evidence="1">
    <location>
        <begin position="67"/>
        <end position="89"/>
    </location>
</feature>
<dbReference type="SUPFAM" id="SSF68906">
    <property type="entry name" value="SAP domain"/>
    <property type="match status" value="1"/>
</dbReference>
<evidence type="ECO:0000259" key="2">
    <source>
        <dbReference type="PROSITE" id="PS50800"/>
    </source>
</evidence>
<evidence type="ECO:0000256" key="1">
    <source>
        <dbReference type="SAM" id="MobiDB-lite"/>
    </source>
</evidence>
<feature type="non-terminal residue" evidence="3">
    <location>
        <position position="312"/>
    </location>
</feature>
<dbReference type="EMBL" id="CAJVPZ010021713">
    <property type="protein sequence ID" value="CAG8708066.1"/>
    <property type="molecule type" value="Genomic_DNA"/>
</dbReference>
<organism evidence="3 4">
    <name type="scientific">Racocetra fulgida</name>
    <dbReference type="NCBI Taxonomy" id="60492"/>
    <lineage>
        <taxon>Eukaryota</taxon>
        <taxon>Fungi</taxon>
        <taxon>Fungi incertae sedis</taxon>
        <taxon>Mucoromycota</taxon>
        <taxon>Glomeromycotina</taxon>
        <taxon>Glomeromycetes</taxon>
        <taxon>Diversisporales</taxon>
        <taxon>Gigasporaceae</taxon>
        <taxon>Racocetra</taxon>
    </lineage>
</organism>
<dbReference type="PROSITE" id="PS50800">
    <property type="entry name" value="SAP"/>
    <property type="match status" value="1"/>
</dbReference>
<feature type="non-terminal residue" evidence="3">
    <location>
        <position position="1"/>
    </location>
</feature>
<protein>
    <submittedName>
        <fullName evidence="3">3645_t:CDS:1</fullName>
    </submittedName>
</protein>
<keyword evidence="4" id="KW-1185">Reference proteome</keyword>
<feature type="domain" description="SAP" evidence="2">
    <location>
        <begin position="30"/>
        <end position="64"/>
    </location>
</feature>
<gene>
    <name evidence="3" type="ORF">RFULGI_LOCUS10698</name>
</gene>
<proteinExistence type="predicted"/>
<dbReference type="InterPro" id="IPR036361">
    <property type="entry name" value="SAP_dom_sf"/>
</dbReference>
<evidence type="ECO:0000313" key="3">
    <source>
        <dbReference type="EMBL" id="CAG8708066.1"/>
    </source>
</evidence>
<feature type="region of interest" description="Disordered" evidence="1">
    <location>
        <begin position="1"/>
        <end position="20"/>
    </location>
</feature>
<dbReference type="Gene3D" id="1.10.720.30">
    <property type="entry name" value="SAP domain"/>
    <property type="match status" value="1"/>
</dbReference>
<dbReference type="AlphaFoldDB" id="A0A9N9HVJ2"/>
<dbReference type="InterPro" id="IPR003034">
    <property type="entry name" value="SAP_dom"/>
</dbReference>
<accession>A0A9N9HVJ2</accession>
<dbReference type="OrthoDB" id="2464901at2759"/>
<feature type="compositionally biased region" description="Polar residues" evidence="1">
    <location>
        <begin position="11"/>
        <end position="20"/>
    </location>
</feature>
<name>A0A9N9HVJ2_9GLOM</name>
<reference evidence="3" key="1">
    <citation type="submission" date="2021-06" db="EMBL/GenBank/DDBJ databases">
        <authorList>
            <person name="Kallberg Y."/>
            <person name="Tangrot J."/>
            <person name="Rosling A."/>
        </authorList>
    </citation>
    <scope>NUCLEOTIDE SEQUENCE</scope>
    <source>
        <strain evidence="3">IN212</strain>
    </source>
</reference>
<sequence>MSAMNKEPESTVLNDSATPDITQTSLESNLNRLSVEALRFVCRGMGLSETGQKQEIVSRLLKESRNRLGREDSVEDAGVTGKAKEARPQLLGSQDDTLSEELEALWTGDRAQRPVVGENSLGAYGKQGSMGQDFSPSYVWERKPLSYGTELGPLLVDDIERRSVWTKRELTKQRNQCEYNEWCRAVVLMDKALASGDVNYIRMARQVAMERAYVVRVADEDGWKVAAKMANVDGLDPMTELEHKVRNLCDLTKGSAVRLIVEGIKRSQALVKTEARWPRDPLPVAVVKRYIMYPPPGISMVMWARDIALVAL</sequence>